<sequence>MSSLIYRGAARDWTERLPLGDGSFGAMCQGATPHARFALNHDTVWSGEWPQASAGPDEAEARDALALARDYLSNGRIQAAEQQLRRLQSGHSQAYLPFAELEIRRDGRSTLLPERTLDLVDGVHEVSDAGVCETTFVYQGVLVHRVRGARVTGLNLTTQLWVIGNAHTSDERHLLVRLPVDVAPRHEPASPPARWGDGTERVVEGAVVARILPADATGQTVLVAGATTFDRIGHAPVGSASDALRRARTLIDAAAQQGPDGLERAHRDSHRAVMQRVQLVTSLERERDVRSTDERVRLAAESGDPLAADPALAALLFDYGRYLLWSSSRPGSLPATLQGIWNENMQPPWSSNYTVNINTEMNYWGAYVAALPETAMPFADLVVALSERGTETARRLYGAPGWVCHHNTDAWAFTEIAGAGNGDACWAFWPMGGPWLIQQLWEAVDFGAASTSDVEAWWPAIRGATEFGLAWLRRDENGEWVTSPATSPENTYRRPSGGVAGVDVTSALDLQLLRTLFRITAAAADRLGIGNDPVVATARARAAELPETPRVGSDGLPIEWANEYRADDIHHRHVSPLFWQYPGGGVGTDADRDAARALLLSRGDGSAGWSVVWKAVLWARLHRADKVTDILRHLFRPSHEMDGPYGGGLCSNLLASHPPFQIDGNLGYIAALAETLVQSHDGIELLPALPPALSDGEARGLIARPGIVVSMRWRGGQLVEASLRSLGETRTVRVKWGTFELTCTIERRNAITLLPRDFISAAPNQ</sequence>
<dbReference type="Proteomes" id="UP000526083">
    <property type="component" value="Unassembled WGS sequence"/>
</dbReference>
<evidence type="ECO:0000259" key="2">
    <source>
        <dbReference type="Pfam" id="PF21307"/>
    </source>
</evidence>
<proteinExistence type="predicted"/>
<dbReference type="EC" id="3.2.1.51" evidence="4"/>
<keyword evidence="4" id="KW-0378">Hydrolase</keyword>
<dbReference type="Gene3D" id="1.50.10.10">
    <property type="match status" value="1"/>
</dbReference>
<evidence type="ECO:0000313" key="5">
    <source>
        <dbReference type="Proteomes" id="UP000526083"/>
    </source>
</evidence>
<dbReference type="GO" id="GO:0004560">
    <property type="term" value="F:alpha-L-fucosidase activity"/>
    <property type="evidence" value="ECO:0007669"/>
    <property type="project" value="UniProtKB-EC"/>
</dbReference>
<feature type="domain" description="Alpha fucosidase A-like C-terminal" evidence="2">
    <location>
        <begin position="678"/>
        <end position="735"/>
    </location>
</feature>
<feature type="domain" description="Glycosyl hydrolase family 95 catalytic" evidence="3">
    <location>
        <begin position="261"/>
        <end position="676"/>
    </location>
</feature>
<dbReference type="InterPro" id="IPR054363">
    <property type="entry name" value="GH95_cat"/>
</dbReference>
<name>A0A7W3JQL4_9MICO</name>
<dbReference type="Pfam" id="PF22124">
    <property type="entry name" value="Glyco_hydro_95_cat"/>
    <property type="match status" value="1"/>
</dbReference>
<evidence type="ECO:0000259" key="3">
    <source>
        <dbReference type="Pfam" id="PF22124"/>
    </source>
</evidence>
<keyword evidence="4" id="KW-0326">Glycosidase</keyword>
<dbReference type="InterPro" id="IPR016518">
    <property type="entry name" value="Alpha-L-fucosidase"/>
</dbReference>
<protein>
    <submittedName>
        <fullName evidence="4">Alpha-L-fucosidase 2</fullName>
        <ecNumber evidence="4">3.2.1.51</ecNumber>
    </submittedName>
</protein>
<organism evidence="4 5">
    <name type="scientific">Microbacterium halimionae</name>
    <dbReference type="NCBI Taxonomy" id="1526413"/>
    <lineage>
        <taxon>Bacteria</taxon>
        <taxon>Bacillati</taxon>
        <taxon>Actinomycetota</taxon>
        <taxon>Actinomycetes</taxon>
        <taxon>Micrococcales</taxon>
        <taxon>Microbacteriaceae</taxon>
        <taxon>Microbacterium</taxon>
    </lineage>
</organism>
<accession>A0A7W3JQL4</accession>
<dbReference type="PIRSF" id="PIRSF007663">
    <property type="entry name" value="UCP007663"/>
    <property type="match status" value="1"/>
</dbReference>
<dbReference type="InterPro" id="IPR049053">
    <property type="entry name" value="AFCA-like_C"/>
</dbReference>
<dbReference type="GO" id="GO:0005975">
    <property type="term" value="P:carbohydrate metabolic process"/>
    <property type="evidence" value="ECO:0007669"/>
    <property type="project" value="InterPro"/>
</dbReference>
<evidence type="ECO:0000259" key="1">
    <source>
        <dbReference type="Pfam" id="PF14498"/>
    </source>
</evidence>
<dbReference type="InterPro" id="IPR008928">
    <property type="entry name" value="6-hairpin_glycosidase_sf"/>
</dbReference>
<dbReference type="Pfam" id="PF21307">
    <property type="entry name" value="Glyco_hydro_95_C"/>
    <property type="match status" value="1"/>
</dbReference>
<dbReference type="RefSeq" id="WP_167045675.1">
    <property type="nucleotide sequence ID" value="NZ_JAAOZB010000001.1"/>
</dbReference>
<dbReference type="PANTHER" id="PTHR31084">
    <property type="entry name" value="ALPHA-L-FUCOSIDASE 2"/>
    <property type="match status" value="1"/>
</dbReference>
<dbReference type="AlphaFoldDB" id="A0A7W3JQL4"/>
<dbReference type="SUPFAM" id="SSF48208">
    <property type="entry name" value="Six-hairpin glycosidases"/>
    <property type="match status" value="1"/>
</dbReference>
<dbReference type="EMBL" id="JACGWY010000005">
    <property type="protein sequence ID" value="MBA8817171.1"/>
    <property type="molecule type" value="Genomic_DNA"/>
</dbReference>
<feature type="domain" description="Glycosyl hydrolase family 95 N-terminal" evidence="1">
    <location>
        <begin position="4"/>
        <end position="201"/>
    </location>
</feature>
<reference evidence="4 5" key="1">
    <citation type="submission" date="2020-07" db="EMBL/GenBank/DDBJ databases">
        <title>Sequencing the genomes of 1000 actinobacteria strains.</title>
        <authorList>
            <person name="Klenk H.-P."/>
        </authorList>
    </citation>
    <scope>NUCLEOTIDE SEQUENCE [LARGE SCALE GENOMIC DNA]</scope>
    <source>
        <strain evidence="4 5">DSM 27576</strain>
    </source>
</reference>
<dbReference type="PANTHER" id="PTHR31084:SF0">
    <property type="entry name" value="ALPHA-L-FUCOSIDASE 2"/>
    <property type="match status" value="1"/>
</dbReference>
<keyword evidence="5" id="KW-1185">Reference proteome</keyword>
<dbReference type="InterPro" id="IPR012341">
    <property type="entry name" value="6hp_glycosidase-like_sf"/>
</dbReference>
<comment type="caution">
    <text evidence="4">The sequence shown here is derived from an EMBL/GenBank/DDBJ whole genome shotgun (WGS) entry which is preliminary data.</text>
</comment>
<dbReference type="InterPro" id="IPR027414">
    <property type="entry name" value="GH95_N_dom"/>
</dbReference>
<gene>
    <name evidence="4" type="ORF">FHX48_002269</name>
</gene>
<dbReference type="Pfam" id="PF14498">
    <property type="entry name" value="Glyco_hyd_65N_2"/>
    <property type="match status" value="1"/>
</dbReference>
<evidence type="ECO:0000313" key="4">
    <source>
        <dbReference type="EMBL" id="MBA8817171.1"/>
    </source>
</evidence>